<dbReference type="AlphaFoldDB" id="A0A0E3JZK3"/>
<dbReference type="Pfam" id="PF00697">
    <property type="entry name" value="PRAI"/>
    <property type="match status" value="1"/>
</dbReference>
<dbReference type="EMBL" id="CP009933">
    <property type="protein sequence ID" value="AKA68389.1"/>
    <property type="molecule type" value="Genomic_DNA"/>
</dbReference>
<feature type="domain" description="N-(5'phosphoribosyl) anthranilate isomerase (PRAI)" evidence="10">
    <location>
        <begin position="4"/>
        <end position="210"/>
    </location>
</feature>
<evidence type="ECO:0000256" key="5">
    <source>
        <dbReference type="ARBA" id="ARBA00022605"/>
    </source>
</evidence>
<evidence type="ECO:0000256" key="4">
    <source>
        <dbReference type="ARBA" id="ARBA00022272"/>
    </source>
</evidence>
<evidence type="ECO:0000256" key="3">
    <source>
        <dbReference type="ARBA" id="ARBA00012572"/>
    </source>
</evidence>
<dbReference type="RefSeq" id="WP_029955265.1">
    <property type="nucleotide sequence ID" value="NZ_CP009933.1"/>
</dbReference>
<dbReference type="CDD" id="cd00405">
    <property type="entry name" value="PRAI"/>
    <property type="match status" value="1"/>
</dbReference>
<dbReference type="EC" id="5.3.1.24" evidence="3 9"/>
<keyword evidence="6 9" id="KW-0822">Tryptophan biosynthesis</keyword>
<dbReference type="SUPFAM" id="SSF51366">
    <property type="entry name" value="Ribulose-phoshate binding barrel"/>
    <property type="match status" value="1"/>
</dbReference>
<evidence type="ECO:0000313" key="11">
    <source>
        <dbReference type="EMBL" id="AKA68389.1"/>
    </source>
</evidence>
<gene>
    <name evidence="9" type="primary">trpF</name>
    <name evidence="11" type="ORF">CSCA_1264</name>
</gene>
<evidence type="ECO:0000313" key="12">
    <source>
        <dbReference type="Proteomes" id="UP000033115"/>
    </source>
</evidence>
<dbReference type="Gene3D" id="3.20.20.70">
    <property type="entry name" value="Aldolase class I"/>
    <property type="match status" value="1"/>
</dbReference>
<evidence type="ECO:0000256" key="7">
    <source>
        <dbReference type="ARBA" id="ARBA00023141"/>
    </source>
</evidence>
<name>A0A0E3JZK3_CLOSL</name>
<dbReference type="STRING" id="1548.CSCA_1264"/>
<dbReference type="HOGENOM" id="CLU_076364_1_0_9"/>
<accession>A0A0E3JZK3</accession>
<evidence type="ECO:0000256" key="9">
    <source>
        <dbReference type="HAMAP-Rule" id="MF_00135"/>
    </source>
</evidence>
<keyword evidence="7 9" id="KW-0057">Aromatic amino acid biosynthesis</keyword>
<dbReference type="Proteomes" id="UP000033115">
    <property type="component" value="Chromosome"/>
</dbReference>
<keyword evidence="8 9" id="KW-0413">Isomerase</keyword>
<dbReference type="GO" id="GO:0004640">
    <property type="term" value="F:phosphoribosylanthranilate isomerase activity"/>
    <property type="evidence" value="ECO:0007669"/>
    <property type="project" value="UniProtKB-UniRule"/>
</dbReference>
<dbReference type="PANTHER" id="PTHR42894">
    <property type="entry name" value="N-(5'-PHOSPHORIBOSYL)ANTHRANILATE ISOMERASE"/>
    <property type="match status" value="1"/>
</dbReference>
<evidence type="ECO:0000256" key="2">
    <source>
        <dbReference type="ARBA" id="ARBA00004664"/>
    </source>
</evidence>
<dbReference type="InterPro" id="IPR013785">
    <property type="entry name" value="Aldolase_TIM"/>
</dbReference>
<dbReference type="GO" id="GO:0000162">
    <property type="term" value="P:L-tryptophan biosynthetic process"/>
    <property type="evidence" value="ECO:0007669"/>
    <property type="project" value="UniProtKB-UniRule"/>
</dbReference>
<dbReference type="PANTHER" id="PTHR42894:SF1">
    <property type="entry name" value="N-(5'-PHOSPHORIBOSYL)ANTHRANILATE ISOMERASE"/>
    <property type="match status" value="1"/>
</dbReference>
<sequence>MTLVKVCGIRRIEDIEFLNELKPEYAGFVFCKSKRQINLELGAQLIEKLDKNIKRVGVFQNNSLEEVKNTAEVLKLDVIQLHGIEDENYIKKLFPFKIWKSISIDVYHDLKDDVKIKFYEDEINKICQYDVEAVLIDSDVKGSSGGTGMSFNWKLMNNLNITKKIVLAGGLNFYNITQAIKIVKPYVVDVSSGVEENGIKSFEKIKQFINKVKKDNMRK</sequence>
<evidence type="ECO:0000256" key="1">
    <source>
        <dbReference type="ARBA" id="ARBA00001164"/>
    </source>
</evidence>
<comment type="catalytic activity">
    <reaction evidence="1 9">
        <text>N-(5-phospho-beta-D-ribosyl)anthranilate = 1-(2-carboxyphenylamino)-1-deoxy-D-ribulose 5-phosphate</text>
        <dbReference type="Rhea" id="RHEA:21540"/>
        <dbReference type="ChEBI" id="CHEBI:18277"/>
        <dbReference type="ChEBI" id="CHEBI:58613"/>
        <dbReference type="EC" id="5.3.1.24"/>
    </reaction>
</comment>
<keyword evidence="12" id="KW-1185">Reference proteome</keyword>
<reference evidence="11 12" key="1">
    <citation type="journal article" date="2015" name="J. Biotechnol.">
        <title>Complete genome sequence of a malodorant-producing acetogen, Clostridium scatologenes ATCC 25775(T).</title>
        <authorList>
            <person name="Zhu Z."/>
            <person name="Guo T."/>
            <person name="Zheng H."/>
            <person name="Song T."/>
            <person name="Ouyang P."/>
            <person name="Xie J."/>
        </authorList>
    </citation>
    <scope>NUCLEOTIDE SEQUENCE [LARGE SCALE GENOMIC DNA]</scope>
    <source>
        <strain evidence="11 12">ATCC 25775</strain>
    </source>
</reference>
<evidence type="ECO:0000256" key="8">
    <source>
        <dbReference type="ARBA" id="ARBA00023235"/>
    </source>
</evidence>
<dbReference type="HAMAP" id="MF_00135">
    <property type="entry name" value="PRAI"/>
    <property type="match status" value="1"/>
</dbReference>
<dbReference type="KEGG" id="csq:CSCA_1264"/>
<evidence type="ECO:0000259" key="10">
    <source>
        <dbReference type="Pfam" id="PF00697"/>
    </source>
</evidence>
<proteinExistence type="inferred from homology"/>
<protein>
    <recommendedName>
        <fullName evidence="4 9">N-(5'-phosphoribosyl)anthranilate isomerase</fullName>
        <shortName evidence="9">PRAI</shortName>
        <ecNumber evidence="3 9">5.3.1.24</ecNumber>
    </recommendedName>
</protein>
<keyword evidence="5 9" id="KW-0028">Amino-acid biosynthesis</keyword>
<organism evidence="11 12">
    <name type="scientific">Clostridium scatologenes</name>
    <dbReference type="NCBI Taxonomy" id="1548"/>
    <lineage>
        <taxon>Bacteria</taxon>
        <taxon>Bacillati</taxon>
        <taxon>Bacillota</taxon>
        <taxon>Clostridia</taxon>
        <taxon>Eubacteriales</taxon>
        <taxon>Clostridiaceae</taxon>
        <taxon>Clostridium</taxon>
    </lineage>
</organism>
<comment type="pathway">
    <text evidence="2 9">Amino-acid biosynthesis; L-tryptophan biosynthesis; L-tryptophan from chorismate: step 3/5.</text>
</comment>
<dbReference type="InterPro" id="IPR001240">
    <property type="entry name" value="PRAI_dom"/>
</dbReference>
<dbReference type="InterPro" id="IPR044643">
    <property type="entry name" value="TrpF_fam"/>
</dbReference>
<evidence type="ECO:0000256" key="6">
    <source>
        <dbReference type="ARBA" id="ARBA00022822"/>
    </source>
</evidence>
<comment type="similarity">
    <text evidence="9">Belongs to the TrpF family.</text>
</comment>
<dbReference type="InterPro" id="IPR011060">
    <property type="entry name" value="RibuloseP-bd_barrel"/>
</dbReference>
<dbReference type="UniPathway" id="UPA00035">
    <property type="reaction ID" value="UER00042"/>
</dbReference>